<dbReference type="PANTHER" id="PTHR43775">
    <property type="entry name" value="FATTY ACID SYNTHASE"/>
    <property type="match status" value="1"/>
</dbReference>
<dbReference type="InterPro" id="IPR057326">
    <property type="entry name" value="KR_dom"/>
</dbReference>
<dbReference type="GO" id="GO:0031177">
    <property type="term" value="F:phosphopantetheine binding"/>
    <property type="evidence" value="ECO:0007669"/>
    <property type="project" value="InterPro"/>
</dbReference>
<dbReference type="Gene3D" id="3.40.50.720">
    <property type="entry name" value="NAD(P)-binding Rossmann-like Domain"/>
    <property type="match status" value="3"/>
</dbReference>
<evidence type="ECO:0000256" key="6">
    <source>
        <dbReference type="ARBA" id="ARBA00022553"/>
    </source>
</evidence>
<dbReference type="PANTHER" id="PTHR43775:SF37">
    <property type="entry name" value="SI:DKEY-61P9.11"/>
    <property type="match status" value="1"/>
</dbReference>
<dbReference type="InterPro" id="IPR020806">
    <property type="entry name" value="PKS_PP-bd"/>
</dbReference>
<dbReference type="InterPro" id="IPR016039">
    <property type="entry name" value="Thiolase-like"/>
</dbReference>
<feature type="compositionally biased region" description="Polar residues" evidence="12">
    <location>
        <begin position="6443"/>
        <end position="6453"/>
    </location>
</feature>
<dbReference type="RefSeq" id="WP_120753169.1">
    <property type="nucleotide sequence ID" value="NZ_RBAM01000001.1"/>
</dbReference>
<feature type="region of interest" description="Disordered" evidence="12">
    <location>
        <begin position="3799"/>
        <end position="3828"/>
    </location>
</feature>
<reference evidence="16 17" key="1">
    <citation type="journal article" date="2015" name="Antonie Van Leeuwenhoek">
        <title>Streptomyces klenkii sp. nov., isolated from deep marine sediment.</title>
        <authorList>
            <person name="Veyisoglu A."/>
            <person name="Sahin N."/>
        </authorList>
    </citation>
    <scope>NUCLEOTIDE SEQUENCE [LARGE SCALE GENOMIC DNA]</scope>
    <source>
        <strain evidence="16 17">KCTC 29202</strain>
    </source>
</reference>
<dbReference type="GO" id="GO:0033068">
    <property type="term" value="P:macrolide biosynthetic process"/>
    <property type="evidence" value="ECO:0007669"/>
    <property type="project" value="UniProtKB-ARBA"/>
</dbReference>
<evidence type="ECO:0000259" key="13">
    <source>
        <dbReference type="PROSITE" id="PS50075"/>
    </source>
</evidence>
<dbReference type="InterPro" id="IPR050091">
    <property type="entry name" value="PKS_NRPS_Biosynth_Enz"/>
</dbReference>
<evidence type="ECO:0000256" key="9">
    <source>
        <dbReference type="ARBA" id="ARBA00023268"/>
    </source>
</evidence>
<dbReference type="SUPFAM" id="SSF53901">
    <property type="entry name" value="Thiolase-like"/>
    <property type="match status" value="5"/>
</dbReference>
<dbReference type="Pfam" id="PF08242">
    <property type="entry name" value="Methyltransf_12"/>
    <property type="match status" value="1"/>
</dbReference>
<keyword evidence="10" id="KW-0012">Acyltransferase</keyword>
<dbReference type="Pfam" id="PF02801">
    <property type="entry name" value="Ketoacyl-synt_C"/>
    <property type="match status" value="5"/>
</dbReference>
<feature type="domain" description="Carrier" evidence="13">
    <location>
        <begin position="7028"/>
        <end position="7103"/>
    </location>
</feature>
<dbReference type="InterPro" id="IPR049552">
    <property type="entry name" value="PKS_DH_N"/>
</dbReference>
<dbReference type="InterPro" id="IPR013968">
    <property type="entry name" value="PKS_KR"/>
</dbReference>
<feature type="region of interest" description="Disordered" evidence="12">
    <location>
        <begin position="6384"/>
        <end position="6404"/>
    </location>
</feature>
<dbReference type="Gene3D" id="3.40.50.150">
    <property type="entry name" value="Vaccinia Virus protein VP39"/>
    <property type="match status" value="1"/>
</dbReference>
<dbReference type="Pfam" id="PF21089">
    <property type="entry name" value="PKS_DH_N"/>
    <property type="match status" value="2"/>
</dbReference>
<keyword evidence="5" id="KW-0963">Cytoplasm</keyword>
<keyword evidence="9" id="KW-0511">Multifunctional enzyme</keyword>
<dbReference type="GO" id="GO:0009403">
    <property type="term" value="P:toxin biosynthetic process"/>
    <property type="evidence" value="ECO:0007669"/>
    <property type="project" value="UniProtKB-ARBA"/>
</dbReference>
<dbReference type="Pfam" id="PF08659">
    <property type="entry name" value="KR"/>
    <property type="match status" value="3"/>
</dbReference>
<feature type="domain" description="Carrier" evidence="13">
    <location>
        <begin position="6474"/>
        <end position="6547"/>
    </location>
</feature>
<feature type="domain" description="Carrier" evidence="13">
    <location>
        <begin position="4487"/>
        <end position="4561"/>
    </location>
</feature>
<evidence type="ECO:0000256" key="10">
    <source>
        <dbReference type="ARBA" id="ARBA00023315"/>
    </source>
</evidence>
<dbReference type="Pfam" id="PF22621">
    <property type="entry name" value="CurL-like_PKS_C"/>
    <property type="match status" value="1"/>
</dbReference>
<dbReference type="GO" id="GO:0071770">
    <property type="term" value="P:DIM/DIP cell wall layer assembly"/>
    <property type="evidence" value="ECO:0007669"/>
    <property type="project" value="TreeGrafter"/>
</dbReference>
<evidence type="ECO:0000256" key="3">
    <source>
        <dbReference type="ARBA" id="ARBA00004792"/>
    </source>
</evidence>
<dbReference type="PROSITE" id="PS50075">
    <property type="entry name" value="CARRIER"/>
    <property type="match status" value="5"/>
</dbReference>
<dbReference type="SMART" id="SM00826">
    <property type="entry name" value="PKS_DH"/>
    <property type="match status" value="2"/>
</dbReference>
<feature type="region of interest" description="N-terminal hotdog fold" evidence="11">
    <location>
        <begin position="5198"/>
        <end position="5321"/>
    </location>
</feature>
<feature type="region of interest" description="Disordered" evidence="12">
    <location>
        <begin position="3241"/>
        <end position="3271"/>
    </location>
</feature>
<dbReference type="SMART" id="SM00822">
    <property type="entry name" value="PKS_KR"/>
    <property type="match status" value="3"/>
</dbReference>
<feature type="active site" description="Proton acceptor; for dehydratase activity" evidence="11">
    <location>
        <position position="5230"/>
    </location>
</feature>
<feature type="region of interest" description="Disordered" evidence="12">
    <location>
        <begin position="3697"/>
        <end position="3721"/>
    </location>
</feature>
<dbReference type="Gene3D" id="1.10.1240.100">
    <property type="match status" value="5"/>
</dbReference>
<comment type="caution">
    <text evidence="16">The sequence shown here is derived from an EMBL/GenBank/DDBJ whole genome shotgun (WGS) entry which is preliminary data.</text>
</comment>
<dbReference type="InterPro" id="IPR014031">
    <property type="entry name" value="Ketoacyl_synth_C"/>
</dbReference>
<feature type="compositionally biased region" description="Basic and acidic residues" evidence="12">
    <location>
        <begin position="5103"/>
        <end position="5118"/>
    </location>
</feature>
<dbReference type="InterPro" id="IPR054514">
    <property type="entry name" value="RhiE-like_linker"/>
</dbReference>
<feature type="active site" description="Proton donor; for dehydratase activity" evidence="11">
    <location>
        <position position="847"/>
    </location>
</feature>
<comment type="subcellular location">
    <subcellularLocation>
        <location evidence="2">Cytoplasm</location>
    </subcellularLocation>
</comment>
<dbReference type="InterPro" id="IPR020841">
    <property type="entry name" value="PKS_Beta-ketoAc_synthase_dom"/>
</dbReference>
<feature type="domain" description="PKS/mFAS DH" evidence="15">
    <location>
        <begin position="633"/>
        <end position="930"/>
    </location>
</feature>
<keyword evidence="6" id="KW-0597">Phosphoprotein</keyword>
<evidence type="ECO:0000256" key="11">
    <source>
        <dbReference type="PROSITE-ProRule" id="PRU01363"/>
    </source>
</evidence>
<dbReference type="InterPro" id="IPR013217">
    <property type="entry name" value="Methyltransf_12"/>
</dbReference>
<dbReference type="Gene3D" id="1.10.1200.10">
    <property type="entry name" value="ACP-like"/>
    <property type="match status" value="5"/>
</dbReference>
<evidence type="ECO:0000259" key="14">
    <source>
        <dbReference type="PROSITE" id="PS52004"/>
    </source>
</evidence>
<dbReference type="InterPro" id="IPR020807">
    <property type="entry name" value="PKS_DH"/>
</dbReference>
<evidence type="ECO:0000259" key="15">
    <source>
        <dbReference type="PROSITE" id="PS52019"/>
    </source>
</evidence>
<dbReference type="Pfam" id="PF00668">
    <property type="entry name" value="Condensation"/>
    <property type="match status" value="1"/>
</dbReference>
<feature type="region of interest" description="Disordered" evidence="12">
    <location>
        <begin position="1471"/>
        <end position="1499"/>
    </location>
</feature>
<feature type="domain" description="Ketosynthase family 3 (KS3)" evidence="14">
    <location>
        <begin position="4594"/>
        <end position="5008"/>
    </location>
</feature>
<feature type="domain" description="Ketosynthase family 3 (KS3)" evidence="14">
    <location>
        <begin position="1504"/>
        <end position="1940"/>
    </location>
</feature>
<comment type="caution">
    <text evidence="11">Lacks conserved residue(s) required for the propagation of feature annotation.</text>
</comment>
<dbReference type="SUPFAM" id="SSF53335">
    <property type="entry name" value="S-adenosyl-L-methionine-dependent methyltransferases"/>
    <property type="match status" value="1"/>
</dbReference>
<feature type="domain" description="Carrier" evidence="13">
    <location>
        <begin position="3723"/>
        <end position="3800"/>
    </location>
</feature>
<dbReference type="InterPro" id="IPR009081">
    <property type="entry name" value="PP-bd_ACP"/>
</dbReference>
<dbReference type="SMART" id="SM01294">
    <property type="entry name" value="PKS_PP_betabranch"/>
    <property type="match status" value="1"/>
</dbReference>
<gene>
    <name evidence="16" type="ORF">D7231_02265</name>
</gene>
<feature type="region of interest" description="Disordered" evidence="12">
    <location>
        <begin position="6417"/>
        <end position="6453"/>
    </location>
</feature>
<dbReference type="PROSITE" id="PS00012">
    <property type="entry name" value="PHOSPHOPANTETHEINE"/>
    <property type="match status" value="4"/>
</dbReference>
<keyword evidence="7" id="KW-0808">Transferase</keyword>
<dbReference type="InterPro" id="IPR001242">
    <property type="entry name" value="Condensation_dom"/>
</dbReference>
<dbReference type="PROSITE" id="PS52019">
    <property type="entry name" value="PKS_MFAS_DH"/>
    <property type="match status" value="3"/>
</dbReference>
<feature type="region of interest" description="Disordered" evidence="12">
    <location>
        <begin position="411"/>
        <end position="430"/>
    </location>
</feature>
<feature type="region of interest" description="Disordered" evidence="12">
    <location>
        <begin position="3083"/>
        <end position="3108"/>
    </location>
</feature>
<feature type="region of interest" description="Disordered" evidence="12">
    <location>
        <begin position="6562"/>
        <end position="6582"/>
    </location>
</feature>
<feature type="compositionally biased region" description="Basic and acidic residues" evidence="12">
    <location>
        <begin position="3242"/>
        <end position="3251"/>
    </location>
</feature>
<feature type="region of interest" description="N-terminal hotdog fold" evidence="11">
    <location>
        <begin position="2108"/>
        <end position="2224"/>
    </location>
</feature>
<dbReference type="PROSITE" id="PS00606">
    <property type="entry name" value="KS3_1"/>
    <property type="match status" value="1"/>
</dbReference>
<feature type="compositionally biased region" description="Pro residues" evidence="12">
    <location>
        <begin position="1478"/>
        <end position="1488"/>
    </location>
</feature>
<proteinExistence type="predicted"/>
<dbReference type="CDD" id="cd08953">
    <property type="entry name" value="KR_2_SDR_x"/>
    <property type="match status" value="3"/>
</dbReference>
<feature type="domain" description="Ketosynthase family 3 (KS3)" evidence="14">
    <location>
        <begin position="2547"/>
        <end position="2971"/>
    </location>
</feature>
<dbReference type="Gene3D" id="3.30.559.10">
    <property type="entry name" value="Chloramphenicol acetyltransferase-like domain"/>
    <property type="match status" value="1"/>
</dbReference>
<dbReference type="InterPro" id="IPR018201">
    <property type="entry name" value="Ketoacyl_synth_AS"/>
</dbReference>
<dbReference type="InterPro" id="IPR029058">
    <property type="entry name" value="AB_hydrolase_fold"/>
</dbReference>
<keyword evidence="17" id="KW-1185">Reference proteome</keyword>
<feature type="region of interest" description="C-terminal hotdog fold" evidence="11">
    <location>
        <begin position="5335"/>
        <end position="5483"/>
    </location>
</feature>
<dbReference type="InterPro" id="IPR036736">
    <property type="entry name" value="ACP-like_sf"/>
</dbReference>
<dbReference type="GO" id="GO:0005737">
    <property type="term" value="C:cytoplasm"/>
    <property type="evidence" value="ECO:0007669"/>
    <property type="project" value="UniProtKB-SubCell"/>
</dbReference>
<feature type="region of interest" description="Disordered" evidence="12">
    <location>
        <begin position="5095"/>
        <end position="5118"/>
    </location>
</feature>
<dbReference type="InterPro" id="IPR023213">
    <property type="entry name" value="CAT-like_dom_sf"/>
</dbReference>
<feature type="domain" description="PKS/mFAS DH" evidence="15">
    <location>
        <begin position="5198"/>
        <end position="5483"/>
    </location>
</feature>
<feature type="domain" description="PKS/mFAS DH" evidence="15">
    <location>
        <begin position="2108"/>
        <end position="2388"/>
    </location>
</feature>
<evidence type="ECO:0000256" key="12">
    <source>
        <dbReference type="SAM" id="MobiDB-lite"/>
    </source>
</evidence>
<dbReference type="Gene3D" id="3.40.47.10">
    <property type="match status" value="5"/>
</dbReference>
<dbReference type="GO" id="GO:0004312">
    <property type="term" value="F:fatty acid synthase activity"/>
    <property type="evidence" value="ECO:0007669"/>
    <property type="project" value="TreeGrafter"/>
</dbReference>
<dbReference type="SUPFAM" id="SSF47336">
    <property type="entry name" value="ACP-like"/>
    <property type="match status" value="6"/>
</dbReference>
<dbReference type="SMART" id="SM00825">
    <property type="entry name" value="PKS_KS"/>
    <property type="match status" value="5"/>
</dbReference>
<dbReference type="OrthoDB" id="3488622at2"/>
<evidence type="ECO:0000313" key="16">
    <source>
        <dbReference type="EMBL" id="RKN77555.1"/>
    </source>
</evidence>
<dbReference type="Proteomes" id="UP000270343">
    <property type="component" value="Unassembled WGS sequence"/>
</dbReference>
<dbReference type="CDD" id="cd19531">
    <property type="entry name" value="LCL_NRPS-like"/>
    <property type="match status" value="1"/>
</dbReference>
<feature type="region of interest" description="Disordered" evidence="12">
    <location>
        <begin position="6325"/>
        <end position="6362"/>
    </location>
</feature>
<feature type="active site" description="Proton donor; for dehydratase activity" evidence="11">
    <location>
        <position position="5396"/>
    </location>
</feature>
<feature type="region of interest" description="N-terminal hotdog fold" evidence="11">
    <location>
        <begin position="633"/>
        <end position="764"/>
    </location>
</feature>
<feature type="domain" description="Ketosynthase family 3 (KS3)" evidence="14">
    <location>
        <begin position="3832"/>
        <end position="4261"/>
    </location>
</feature>
<accession>A0A3B0BVZ0</accession>
<protein>
    <submittedName>
        <fullName evidence="16">SDR family NAD(P)-dependent oxidoreductase</fullName>
    </submittedName>
</protein>
<evidence type="ECO:0000256" key="7">
    <source>
        <dbReference type="ARBA" id="ARBA00022679"/>
    </source>
</evidence>
<comment type="cofactor">
    <cofactor evidence="1">
        <name>pantetheine 4'-phosphate</name>
        <dbReference type="ChEBI" id="CHEBI:47942"/>
    </cofactor>
</comment>
<dbReference type="CDD" id="cd00833">
    <property type="entry name" value="PKS"/>
    <property type="match status" value="5"/>
</dbReference>
<dbReference type="InterPro" id="IPR014030">
    <property type="entry name" value="Ketoacyl_synth_N"/>
</dbReference>
<feature type="region of interest" description="C-terminal hotdog fold" evidence="11">
    <location>
        <begin position="784"/>
        <end position="930"/>
    </location>
</feature>
<feature type="domain" description="Ketosynthase family 3 (KS3)" evidence="14">
    <location>
        <begin position="12"/>
        <end position="449"/>
    </location>
</feature>
<dbReference type="GO" id="GO:0005886">
    <property type="term" value="C:plasma membrane"/>
    <property type="evidence" value="ECO:0007669"/>
    <property type="project" value="TreeGrafter"/>
</dbReference>
<dbReference type="SUPFAM" id="SSF51735">
    <property type="entry name" value="NAD(P)-binding Rossmann-fold domains"/>
    <property type="match status" value="5"/>
</dbReference>
<dbReference type="Gene3D" id="3.10.129.110">
    <property type="entry name" value="Polyketide synthase dehydratase"/>
    <property type="match status" value="3"/>
</dbReference>
<dbReference type="Gene3D" id="3.40.50.1820">
    <property type="entry name" value="alpha/beta hydrolase"/>
    <property type="match status" value="1"/>
</dbReference>
<dbReference type="PROSITE" id="PS52004">
    <property type="entry name" value="KS3_2"/>
    <property type="match status" value="5"/>
</dbReference>
<dbReference type="FunFam" id="3.40.47.10:FF:000019">
    <property type="entry name" value="Polyketide synthase type I"/>
    <property type="match status" value="4"/>
</dbReference>
<keyword evidence="8" id="KW-0677">Repeat</keyword>
<dbReference type="GO" id="GO:0004315">
    <property type="term" value="F:3-oxoacyl-[acyl-carrier-protein] synthase activity"/>
    <property type="evidence" value="ECO:0007669"/>
    <property type="project" value="InterPro"/>
</dbReference>
<comment type="pathway">
    <text evidence="3">Antibiotic biosynthesis.</text>
</comment>
<feature type="compositionally biased region" description="Low complexity" evidence="12">
    <location>
        <begin position="3801"/>
        <end position="3816"/>
    </location>
</feature>
<dbReference type="SMART" id="SM00823">
    <property type="entry name" value="PKS_PP"/>
    <property type="match status" value="6"/>
</dbReference>
<feature type="compositionally biased region" description="Pro residues" evidence="12">
    <location>
        <begin position="3817"/>
        <end position="3828"/>
    </location>
</feature>
<name>A0A3B0BVZ0_9ACTN</name>
<evidence type="ECO:0000313" key="17">
    <source>
        <dbReference type="Proteomes" id="UP000270343"/>
    </source>
</evidence>
<feature type="region of interest" description="Disordered" evidence="12">
    <location>
        <begin position="4567"/>
        <end position="4594"/>
    </location>
</feature>
<dbReference type="Gene3D" id="3.30.559.30">
    <property type="entry name" value="Nonribosomal peptide synthetase, condensation domain"/>
    <property type="match status" value="1"/>
</dbReference>
<evidence type="ECO:0000256" key="5">
    <source>
        <dbReference type="ARBA" id="ARBA00022490"/>
    </source>
</evidence>
<dbReference type="InterPro" id="IPR049551">
    <property type="entry name" value="PKS_DH_C"/>
</dbReference>
<organism evidence="16 17">
    <name type="scientific">Streptomyces klenkii</name>
    <dbReference type="NCBI Taxonomy" id="1420899"/>
    <lineage>
        <taxon>Bacteria</taxon>
        <taxon>Bacillati</taxon>
        <taxon>Actinomycetota</taxon>
        <taxon>Actinomycetes</taxon>
        <taxon>Kitasatosporales</taxon>
        <taxon>Streptomycetaceae</taxon>
        <taxon>Streptomyces</taxon>
    </lineage>
</organism>
<feature type="region of interest" description="Disordered" evidence="12">
    <location>
        <begin position="2375"/>
        <end position="2433"/>
    </location>
</feature>
<feature type="region of interest" description="C-terminal hotdog fold" evidence="11">
    <location>
        <begin position="2242"/>
        <end position="2388"/>
    </location>
</feature>
<feature type="compositionally biased region" description="Basic and acidic residues" evidence="12">
    <location>
        <begin position="3708"/>
        <end position="3719"/>
    </location>
</feature>
<dbReference type="SUPFAM" id="SSF52777">
    <property type="entry name" value="CoA-dependent acyltransferases"/>
    <property type="match status" value="2"/>
</dbReference>
<feature type="compositionally biased region" description="Basic and acidic residues" evidence="12">
    <location>
        <begin position="2379"/>
        <end position="2390"/>
    </location>
</feature>
<dbReference type="InterPro" id="IPR036291">
    <property type="entry name" value="NAD(P)-bd_dom_sf"/>
</dbReference>
<feature type="compositionally biased region" description="Basic and acidic residues" evidence="12">
    <location>
        <begin position="2399"/>
        <end position="2412"/>
    </location>
</feature>
<feature type="compositionally biased region" description="Low complexity" evidence="12">
    <location>
        <begin position="4567"/>
        <end position="4579"/>
    </location>
</feature>
<dbReference type="Pfam" id="PF00109">
    <property type="entry name" value="ketoacyl-synt"/>
    <property type="match status" value="5"/>
</dbReference>
<sequence length="7123" mass="752068">MNTDTDTEPGNAGDIAIIGLALRLPGADTLEELRRHLDAGRSLISEVPAERWSKERYFGDPRRGAEKTSSIWGGFIEDADRFDASFFQISPREAETMDPQQRFALELAWRAIEDAGYRASAFAGTRTGVFMGVCHADYAELMEREKARTDAYFPTGTAYSIISNRVSYFLDLQGPSITNDTACSSSLVSVYEAVTALRNGDCTTALAGGVNLCWSPKHFVAFSQASMLSRTGECRAFDQGADGYVRGEGGAVLLLKPLARALADGDPVHAVIKGVATNHGGRTSSLTVTNPAAQANLIEGLYTRAGIRPETVTYIEAHGPGTPVGDPIEIIALKRAFHALHEAQGTRPEPESCGIGSVKTNIGHLEGAAGVAGMAKVIGALAGRRLPATVNFEVRNKLIKLDGSPFRIVRDTEPWAEPPTGADGRPAPRRAGVSSFGFGGTNAHVVLEEHILEEHVTDHPERQPAVRTGPHLVPLSAKTPDRLRAVAEALLAHLRPPEPGDAAAALRQPQDLADIAYTLRTGREPMPTRVAFVVASVPELNEALEAFLAGTLAGAEAHPGATVRAAGAPPEDGLLEAAGRWARGDAEDLPEPQTADGDAKPRRVRLPAYPFARERHWFKTPDAEPAQGPAALHPLLHRNTSGLAGQRYTSTFTGDEPFLAAHRVGGARVLPAVAYLEMARAAVADATGHTPGHPAPAVRLRDVVWARPLIAGDAPVDVHVGLAPRAGTEGAGGELAFEVTVTPGDATTAVVHGRGTAELLPSEALGEAGEPETLDLGALRTACRTPHAPEDAYAAFRAQGLDYGPAMRGLDEILLGEGQLLARIQEPAPAPDSSPDEGFVLPPSVLDGAFQSSLVLMAQSAGTAGPTMPFALERIDIHRPCAAVTWAWVRRRPGGGAAAAFDIDLCDAEGVVGVRLRGLVQRTGASSAESPALAGPRVVTATCRWTDAPAAPSATETGPETVHAFLTGKAAARMTPGLAGTPGLTLTHLPDIAPGRVADGIDAALGLVLAHVQQVLAARPRTPHRFVVLVDDRVPRHFHAPLTGLLATVALENPLVSGRVVRVAGLDTTPPERITEILRTEAADPEPATEIRRAADGTRQAWRPADVALGAGPEVPPLKEGGVYWVTGGLGGLGRHVARYFARRPGVTVVLSGRSAAGPASEEALAALRAAGVDAHYLPADTGSADDVARAVREITREHGSLDGIVHAAGVLRDAYVLRKEPADLPAVLEPKVRGVLNLDAATRALALDFFVVFSSVAGVYGNPGQADYAAANAFLDAFAHHRQALVDAGERTGRTAAVSWPLWADGGMTVDDVTRESMRRQRGWEPLPTEEGLRVLGRVLDDAPAHVVVAYGADPNLAHLPAGPHPEPVGAAEAAAAPDDGALQERAEGLLKELLGEVIHRDPATMEATVNLIEYGIDSLSILEMTARLEDRFGPLSKTLFFEYLNIEGVAGYFVEAHRERLEAVLGAAPGAAEETPPAPREAPAPAPALTASRDDRHDRDDRRDIAIIGISGRYPGAGTLDELWTLLEEGRHTFEEVPRDRWGHDAVYSPDRSVPGKSAIRTGTFLRDIDKFDPRYFRVSKREAERMSPEVRLFLQAGVEALEDAGYSRETIQRRYQGDVAVLAGTMSNHYNLYGFQNSLTRGAPATGSYTGTLPNMLSYFYGLTGPSIFLDTMCSASSTCVHQAVQMLRAGECRMAVAGGVNLLLHPYNLITSSQEHFTTATSDVIRSFGLGADGTILGEGVGAVVLKPLADAERDGDHIHAVIKGTALSNAGVRNGFTVPNPHMQARAVEKALDDAGVDARTISYVEGHGSGTSLGDPIEVKALTTAFGKHTRDTGFCALGSVKSNTGHLLAAAGMAGLAKVVLQLREGKLAPSLHSAELNPDIAFADTPFRVQRELADWKPAVTTDGGHETVHPRRAGLTSIGAGGMNSHIILEEYRAATEEPYAHDGSEQLFVFSAMTDAALAEVLTRFRAHLAGAAEDGLPSIAHTLRVGKNELPRRWAFLAGDRRAALAAVDRYLAGDRDTGAALASHDPRAATAAVTARTLATAWLGGKSVDWSELTGPRPPRRVSLPAYPFERVRCWAEEEPGAPSVTAPLALREKLHPFLGRNASDVEGLRYVLDVRLDDLLDYGHRHDKERAVAPTFAADLALAAAKASGFAAAPVVRGLRLPGEVPWASTARLITSLTVTGAEAASGVVSAEDSTGARVTVAEFDVYPGGAPADHRPGLPVGALERDAVRALTRDEFLAELAEGGLEHDPLYCGVQGAYWLPDGRLVLALTAPELRQDHSARHITLAPHVLTAAAQGLRLVAKRAHAPRWARTTPYGIEEIRVSGDPADVAYVLFEPAPGGDGLRGHVRLLDGDGRAVGELTGVRCGDDASPRDASLRDPSPGDASPRDALPRKEEGMTRPEPLGAPRPATEPLRAGGADPGTGIVPFAVAELRDIASGILKFAPDELDGRTTFDAFGFDSISLVTFSGRVRERFGVTLSPAVFFDLRTLDALGRHLAEEFEEPVREAYARSLPADDAPRSTPAPALSAAPGTPMPIAVVGAAGRFPGAPDLDTYWANLAEGKDSVTDFPVHRYGAAYAQVVEDADFPKRAGVLDGADGFDAGFFRVYPREAELMDPQHRLALETVWNAVEHSAYTPAALPKNTGVFLGVSGNDYATLLTTHGVEPDAFTSTGNAHSMLANRISYVLDVRGPSEPVDTACSSSLIAVHRAMEAIRSGACDAAVAGGVNLLLSVDTFVSAHRAGMLSPDGRCKTFASDADGYVRGEGVGAVVLKPLAAAERDGDAILGVLIGSAENHGGRANSLTAPSADAQAELVAAAMGAVDPDTVGYVEAHGTGTALGDPVEVRALTTAFRRLGARGRGTCGLGSVKTNIGHLEAAAGIAGLLKVLLAMRHRVLPATLNCREINPYIELDGGPFRIVREQEPWRRPRDREGAPAPRRAGVSSFGFGGANCHVVVEEYEDHPGDDRNEEYEAVDATDATHDTGRGGGRADGAQVLIPLSARTGEQLHERARDLLAYLEKTDAPAGLPSIAWTLQTGRVAMAERVGWVVASRGELAARLREFLAGGGSVAGGARGRVAHDGGPTAQTPPRPAPTAGVGLAELLARWAGGADVDWRTLHGARPPKRAHLPVYPFAYERHWIPEGTGVQGALAPREAVEIQADPGTREAPGTPAAAAAAGTAHAPVAAGAVSAGAVPVGPVSAGTVPAGIVPAGAVSAGTGALPVHLRTGARPDHGRDGALARPLAPRNAGPAATDGAETTAPTGTVLLVPSWVPKPAAADGAGERPYDHRVVILCGALAQARADVERSIPGVRCHTVTTTARRADSRFTDLSRQVFEAVRGLAAEERDGTTLVQVVTPSGGDDDTVGTALAGLLRTLTLEHPRITGQLLGLDGVSTGGAVAALVAENARSAHEDVVVRHRDGERAVREWTPASPGAGAADTPWRAGGVYLITGGAGGIGAVVARRIARDVARPVLVLAGRRPQDGRVDALLGELRAAGAEARYERADVSRWEEVRHLVARIREDSGGIHGIVHSAGVLHDAALTRQTPQGWAEVLAPKVAGTVHLDRATVAAPLEFFLTFSSGAAVTGNRGQGAYATANAFLDEFAALRTARVAAGQRSGRTLSLAWPLWKDGGMTVGDAARAALRRDRGLVPMESADGIAALLDAWRLGADRVWVHHGDTARVPGRRPSATARTAVDRPRTTEERTAPAATARDALRLLVDLFARVTKSAPGTVDPDEPLGALGLDSIMVVQLNKELSAVYGDDVSKTLFYERPTLRAVAEHLAAEHTPGTAEAGTAPATRPAAPAPAAPVVPATPAPREPIAVIGMSGRYPGAGNVAEFWENLKAGRDCVREIPADRWPLEGFFEPDREKAVATGRSYSKWGGFVDDFAGFDPLFFKIAPRDAYAMDPQERLFLQASWEVLEDAGYTREELARRHGRRVGVFAGVTKSGHARHGAGRLPSGETVVPGLSFASVSARTSYVLDLRGPSLTVDTMCSASLTAIHEACENLHRGSCEVALAGGVNLYTHPLDYTELCRSTMLSSDARCRSFGAGGDGFVPGEGVGCVLLKPLSRALADGDRILAVIRGTSVNHGGRTHGYTVPNPGAQAELVRDALDRAGVSARDVSYVEAHGTGTELGDPIEVKGLTTAFEQDTDAKGFCAIGSVKSSIGHLEAAAGVAGLTKAVLQLRHGQLVPSLHAEEPNPNVDLGRTPFFVQRELAPWRPEGGPRIAAVSSFGAGGSNAHVILEEYGDASDAFGAGDGSDATEHVVVLSARTPERLRAAAARLADFLDHEEKQHRTVRPADLAHTLRTGREAMKERLAVVVASTSELRRVLRAYLDAGEPVPGLHLGTAGGAQGAVAEIAADADLRELLVARWAAAGKLDKLAALWAGGVDLDWHALHDPAARRISLPAYPFARDRFWIGDLEPAEGNHPQGTTGTDRTTAATELTELTELHTQPRTPATPGDRAPAPLASYVPQVVHEKIAAALAMDEDALDGKLAFADYGVDSILAVRIVHELNEALSLTLPTSVLFDHSSADRLTAHLLADHGDSIGPPAAAALTTTAPAEEQPRDVPRPPSGAREPIAVVGMSGRFAGADSLDELWQHLADGDELVTEATRWDLTGTGDDASDRCTRGGFLDRIDTFDPMFFNISGVEASVMDPQQRLLLEESWKALEDAGHAGRTADRRVGVYVGCWDGDYQEVVGEDAPAQAFWGNTASFVPGRVAYFLNLKGPAIAVDTSCSSSLVAIDLACKDLWSGETEMALAGGVFVQATPRLYELAGRAGMLSPTGRCHTFDQRADGFVPGEGAGVLVLKRLSDAVADGDHIHGVIRGSGVNHDGATNGITAPSSVSQERLLRDVYETFDIDVERIGLVEAHGTGTKLGDPIEFRALTRAFRADTDKSGYCAVGSVKTNLGHTQFAAGVAGVLKVLLAMRHGRIPASLHFETANEAVPLAGSPFYPSTSTHAWETPGGAPRLGVVSSFGASGTNAHLVLEEAPAARRTATATPRPAHLVVLSARSREQLARQVAGLAEHCRRETTLDTGDAAWTLVAGREHFAHRFACVVRDRAELLSVLDEGLDGPRAFTGEAAASRKKDTGADTGRDRGEECLRRCASPSGTDHTYRTDLGTLAELYVRGTALDYDRLFPAGAHLRVPLPTYPFARESHWAAPTPPAAARTTAPAAPSHPLVRATSPVSGEPGALTATTTLTGDETFLRDHTVHGQRILPGVAHLEMARETAARALGADATTPLRMRNVTWVRPLAVEDGPQDVDVLVRPAHDGALTFKVASRAAEPVVFSEGTVALSDAPRPEPVDLAALRAECPTAVPAARVAEALRAMGIHHGDTLRAIDEAYAGRGVVLARLALPATAEPTGGPYVLHPSLMDSAVQASIALHLTGDGSPGDTAVPFALGQLELFAPCTASMWAVVRVADSSAEVSPLSRLDIDLVGPGGEVHVRMTGYASRRVTEPVPALHAPVWDAVPAETFEAAVPSRNQRVLVVGGTPEQRAALTAAHPDAEHWRLAPGAPADEVTRAVEAAGPVDHLLWLAPGTELAPADAAGFVAAQEDGVIAAFRMIKALVRTGHDARPLGITLVTHRALATHAHEDIRPAHAGLHGLFGSLGREYTNWTVRRVDLDGTDWPADLTALPARSGGDTWVRRTGQWLARRLAPCEAGPRPAAPYRKGGVYVVIGGAGGLGTAWTRHVVEEYGAKVVWLGRRAHDASIDAKLRDIRSGSGGLGEVSYLSADATDPAALRRAHAEITARHGRIHGVVQAALVLRDQTLAAMDEATFRASLAAKVDAAVAMAEVFADEALDFALFFSSIQSFATAAGQGNYAAGCTFGDSYAHFLSRHRDFPVKVMNWGWWGSLGSVASDFYRERMTRSGLLSIEPPEAMAALDTLLGGPQDQLSFIKMTKPGVLEAVDPATRTTVYPRTPSPVAPGAVTARPLEPADRKALDTVAAWRAEERDPLLARMLRAHLDALGAAPRPGDPHTDLTAFRDRAGIHERYTPWLEHSLRAVPASAPSLDEVTREWDERRAAWSAEPDRKAELELVDTMLRALPGILTGQIRPTDVMFPRGSVELVEGCYRNNQVADTYNRAMCDAAVAIVTERLAADPGARLRVLEIGAGTGGTSAGMFAALRPYSEHIETYTYTDLSQAFLNHARASYGPDVPYLTCARLDAEQPLAGQGIDPGSYDLVIAANVLHATRDTRNTLRNAKAALRDGGWLLLNELSAFEIFGHLTFGLLEGWWLFEDTSLRVSGSPALSPESWREVLEGEGFPSVVMVLPEARELGQQIIAARSDGIARQRVVVGRTPGTTGERSRGAAAKRALTEAVSPKASPSGAVTTKSPLTEAVPPKAFATETVTAQRSLAGAVAPKPSATEPVTPKPSPVEAAPVAPAAVAGPAPAAASVPEPTPAPRALPAPEKRAHSATANSNGTEARTVSGTTVIAPDPGALAVLRTQAMSGYLRDKAAATLRIPAEKIDPSVPLADYGMDSILVLQLTNALREDLGDVPTTLLFDVENVEVLAEHFLGTGTDRVDALVTSLLPAPAEEPAPEPAEEPAPAPASERSGLSQAQLGLWLTQRISPDTTAYHVPLAFEVHGELDESALEAAVRSLTGRHPVLGAVFREDDGVPYMETDGSRRIPFERAELVAESHAARVARVRAKVAAPFDLADGPLVRAHLLTFVTPDGTEEACRVLLVTAHHIVVDGISAGLLVRSLTEAYRAAVRSEGAPEAAESAGYAEFTAWEAALLDSPEGEAHLAYWAHELRAPRRALALPGDRPLDPAATPRGEEVAAKLTPELSAALTARARERRAGPSVVFLASYMAFLHRITGESDLVVGLPAAGRPEARFRDVVGHFVNLLPIRCAVDGDATYGDLLQAVRRAVLGGLEHAAYPFPAIVRALDVRRDGTRSPLVRTSLSFQNFEEAALFTDGPATGPGELRLRTFEGVRQQGEFELEAEIFQEADGFRIFLKYDANRFDATTAQGLLDAWCALLEHMAHAPDGRVGDPAPSAGEADAAATLCALFAETLGRGHVSPGDDFFTLGGDSLQATRLAARAGRALGVELSTREVFAAPTPAALAALAARPAREAVPARPVLRRMFREGDAS</sequence>
<feature type="domain" description="Carrier" evidence="13">
    <location>
        <begin position="2440"/>
        <end position="2514"/>
    </location>
</feature>
<evidence type="ECO:0000256" key="2">
    <source>
        <dbReference type="ARBA" id="ARBA00004496"/>
    </source>
</evidence>
<feature type="active site" description="Proton acceptor; for dehydratase activity" evidence="11">
    <location>
        <position position="662"/>
    </location>
</feature>
<dbReference type="Pfam" id="PF22336">
    <property type="entry name" value="RhiE-like_linker"/>
    <property type="match status" value="4"/>
</dbReference>
<evidence type="ECO:0000256" key="1">
    <source>
        <dbReference type="ARBA" id="ARBA00001957"/>
    </source>
</evidence>
<dbReference type="EMBL" id="RBAM01000001">
    <property type="protein sequence ID" value="RKN77555.1"/>
    <property type="molecule type" value="Genomic_DNA"/>
</dbReference>
<evidence type="ECO:0000256" key="8">
    <source>
        <dbReference type="ARBA" id="ARBA00022737"/>
    </source>
</evidence>
<evidence type="ECO:0000256" key="4">
    <source>
        <dbReference type="ARBA" id="ARBA00022450"/>
    </source>
</evidence>
<dbReference type="InterPro" id="IPR042104">
    <property type="entry name" value="PKS_dehydratase_sf"/>
</dbReference>
<keyword evidence="4" id="KW-0596">Phosphopantetheine</keyword>
<dbReference type="InterPro" id="IPR006162">
    <property type="entry name" value="Ppantetheine_attach_site"/>
</dbReference>
<dbReference type="InterPro" id="IPR049900">
    <property type="entry name" value="PKS_mFAS_DH"/>
</dbReference>
<dbReference type="Pfam" id="PF00550">
    <property type="entry name" value="PP-binding"/>
    <property type="match status" value="6"/>
</dbReference>
<dbReference type="InterPro" id="IPR029063">
    <property type="entry name" value="SAM-dependent_MTases_sf"/>
</dbReference>
<dbReference type="Pfam" id="PF14765">
    <property type="entry name" value="PS-DH"/>
    <property type="match status" value="3"/>
</dbReference>
<dbReference type="GO" id="GO:0006633">
    <property type="term" value="P:fatty acid biosynthetic process"/>
    <property type="evidence" value="ECO:0007669"/>
    <property type="project" value="InterPro"/>
</dbReference>